<dbReference type="GO" id="GO:0003841">
    <property type="term" value="F:1-acylglycerol-3-phosphate O-acyltransferase activity"/>
    <property type="evidence" value="ECO:0007669"/>
    <property type="project" value="TreeGrafter"/>
</dbReference>
<dbReference type="Pfam" id="PF01553">
    <property type="entry name" value="Acyltransferase"/>
    <property type="match status" value="1"/>
</dbReference>
<dbReference type="PANTHER" id="PTHR10434">
    <property type="entry name" value="1-ACYL-SN-GLYCEROL-3-PHOSPHATE ACYLTRANSFERASE"/>
    <property type="match status" value="1"/>
</dbReference>
<evidence type="ECO:0000313" key="4">
    <source>
        <dbReference type="EMBL" id="HDI83889.1"/>
    </source>
</evidence>
<keyword evidence="1" id="KW-0808">Transferase</keyword>
<organism evidence="4">
    <name type="scientific">candidate division WOR-3 bacterium</name>
    <dbReference type="NCBI Taxonomy" id="2052148"/>
    <lineage>
        <taxon>Bacteria</taxon>
        <taxon>Bacteria division WOR-3</taxon>
    </lineage>
</organism>
<dbReference type="AlphaFoldDB" id="A0A7C0VCX8"/>
<dbReference type="GO" id="GO:0006654">
    <property type="term" value="P:phosphatidic acid biosynthetic process"/>
    <property type="evidence" value="ECO:0007669"/>
    <property type="project" value="TreeGrafter"/>
</dbReference>
<gene>
    <name evidence="4" type="ORF">ENF18_08895</name>
</gene>
<comment type="caution">
    <text evidence="4">The sequence shown here is derived from an EMBL/GenBank/DDBJ whole genome shotgun (WGS) entry which is preliminary data.</text>
</comment>
<proteinExistence type="predicted"/>
<accession>A0A7C0VCX8</accession>
<dbReference type="InterPro" id="IPR002123">
    <property type="entry name" value="Plipid/glycerol_acylTrfase"/>
</dbReference>
<dbReference type="SUPFAM" id="SSF69593">
    <property type="entry name" value="Glycerol-3-phosphate (1)-acyltransferase"/>
    <property type="match status" value="1"/>
</dbReference>
<protein>
    <submittedName>
        <fullName evidence="4">1-acyl-sn-glycerol-3-phosphate acyltransferase</fullName>
    </submittedName>
</protein>
<sequence length="202" mass="22804">MTEALYIFGKVLIKHTFRNIFDMKWYGIENVPLKGPVIIAPNHRSNYDPPLVGSVIPRNDVFYFAKRGLFVNPVAAKFLLRVHAFPVDTEGIDVGAIKISLRILREGKALVLFPEGTRSKTGEFLPAKPGVGYLSLKTGAPVVPTLIWGTHEPMQLHFKRITPLYIKFSKPVYPPDIKANTDNALKFSEYILDIIKEMAPWK</sequence>
<reference evidence="4" key="1">
    <citation type="journal article" date="2020" name="mSystems">
        <title>Genome- and Community-Level Interaction Insights into Carbon Utilization and Element Cycling Functions of Hydrothermarchaeota in Hydrothermal Sediment.</title>
        <authorList>
            <person name="Zhou Z."/>
            <person name="Liu Y."/>
            <person name="Xu W."/>
            <person name="Pan J."/>
            <person name="Luo Z.H."/>
            <person name="Li M."/>
        </authorList>
    </citation>
    <scope>NUCLEOTIDE SEQUENCE [LARGE SCALE GENOMIC DNA]</scope>
    <source>
        <strain evidence="4">HyVt-102</strain>
    </source>
</reference>
<evidence type="ECO:0000259" key="3">
    <source>
        <dbReference type="SMART" id="SM00563"/>
    </source>
</evidence>
<keyword evidence="2 4" id="KW-0012">Acyltransferase</keyword>
<feature type="domain" description="Phospholipid/glycerol acyltransferase" evidence="3">
    <location>
        <begin position="37"/>
        <end position="150"/>
    </location>
</feature>
<evidence type="ECO:0000256" key="1">
    <source>
        <dbReference type="ARBA" id="ARBA00022679"/>
    </source>
</evidence>
<evidence type="ECO:0000256" key="2">
    <source>
        <dbReference type="ARBA" id="ARBA00023315"/>
    </source>
</evidence>
<dbReference type="SMART" id="SM00563">
    <property type="entry name" value="PlsC"/>
    <property type="match status" value="1"/>
</dbReference>
<dbReference type="PANTHER" id="PTHR10434:SF11">
    <property type="entry name" value="1-ACYL-SN-GLYCEROL-3-PHOSPHATE ACYLTRANSFERASE"/>
    <property type="match status" value="1"/>
</dbReference>
<name>A0A7C0VCX8_UNCW3</name>
<dbReference type="EMBL" id="DQWE01000410">
    <property type="protein sequence ID" value="HDI83889.1"/>
    <property type="molecule type" value="Genomic_DNA"/>
</dbReference>
<dbReference type="Proteomes" id="UP000885847">
    <property type="component" value="Unassembled WGS sequence"/>
</dbReference>
<dbReference type="CDD" id="cd07989">
    <property type="entry name" value="LPLAT_AGPAT-like"/>
    <property type="match status" value="1"/>
</dbReference>